<proteinExistence type="predicted"/>
<accession>A0ABD2XTG6</accession>
<feature type="compositionally biased region" description="Gly residues" evidence="1">
    <location>
        <begin position="182"/>
        <end position="197"/>
    </location>
</feature>
<evidence type="ECO:0000256" key="1">
    <source>
        <dbReference type="SAM" id="MobiDB-lite"/>
    </source>
</evidence>
<evidence type="ECO:0000313" key="2">
    <source>
        <dbReference type="EMBL" id="KAL3498614.1"/>
    </source>
</evidence>
<comment type="caution">
    <text evidence="2">The sequence shown here is derived from an EMBL/GenBank/DDBJ whole genome shotgun (WGS) entry which is preliminary data.</text>
</comment>
<dbReference type="AlphaFoldDB" id="A0ABD2XTG6"/>
<sequence>MREPKYYDADAFARVKKEPPLENWCLALFSHHTKCDIIVNNIYDSFNSHILEARDSPIISMLETIRKILMNRMEDRSTWMRKCHEPMGPAIRQIIEDTMKISRQWKPLSNGKGGYQISSDPYYYADSCYNRNLFMQIYDNVLQPTNGKDLWPLSDEMDLDPPIPCMQAGRPKKAKKERRTTAGGGGAKKVAAGGGGVKEAAASGAGTGKPVARAGKTCNGGTNTGIAGAEEPTIGSDANGDGNDADCEKNNGNVLAGCKKGKTSQPRRREIPVHAPQPLVTQN</sequence>
<gene>
    <name evidence="2" type="ORF">ACH5RR_041346</name>
</gene>
<protein>
    <submittedName>
        <fullName evidence="2">Uncharacterized protein</fullName>
    </submittedName>
</protein>
<feature type="region of interest" description="Disordered" evidence="1">
    <location>
        <begin position="166"/>
        <end position="283"/>
    </location>
</feature>
<organism evidence="2 3">
    <name type="scientific">Cinchona calisaya</name>
    <dbReference type="NCBI Taxonomy" id="153742"/>
    <lineage>
        <taxon>Eukaryota</taxon>
        <taxon>Viridiplantae</taxon>
        <taxon>Streptophyta</taxon>
        <taxon>Embryophyta</taxon>
        <taxon>Tracheophyta</taxon>
        <taxon>Spermatophyta</taxon>
        <taxon>Magnoliopsida</taxon>
        <taxon>eudicotyledons</taxon>
        <taxon>Gunneridae</taxon>
        <taxon>Pentapetalae</taxon>
        <taxon>asterids</taxon>
        <taxon>lamiids</taxon>
        <taxon>Gentianales</taxon>
        <taxon>Rubiaceae</taxon>
        <taxon>Cinchonoideae</taxon>
        <taxon>Cinchoneae</taxon>
        <taxon>Cinchona</taxon>
    </lineage>
</organism>
<evidence type="ECO:0000313" key="3">
    <source>
        <dbReference type="Proteomes" id="UP001630127"/>
    </source>
</evidence>
<dbReference type="Proteomes" id="UP001630127">
    <property type="component" value="Unassembled WGS sequence"/>
</dbReference>
<keyword evidence="3" id="KW-1185">Reference proteome</keyword>
<dbReference type="EMBL" id="JBJUIK010000017">
    <property type="protein sequence ID" value="KAL3498614.1"/>
    <property type="molecule type" value="Genomic_DNA"/>
</dbReference>
<reference evidence="2 3" key="1">
    <citation type="submission" date="2024-11" db="EMBL/GenBank/DDBJ databases">
        <title>A near-complete genome assembly of Cinchona calisaya.</title>
        <authorList>
            <person name="Lian D.C."/>
            <person name="Zhao X.W."/>
            <person name="Wei L."/>
        </authorList>
    </citation>
    <scope>NUCLEOTIDE SEQUENCE [LARGE SCALE GENOMIC DNA]</scope>
    <source>
        <tissue evidence="2">Nenye</tissue>
    </source>
</reference>
<name>A0ABD2XTG6_9GENT</name>